<reference evidence="3 4" key="1">
    <citation type="submission" date="2020-04" db="EMBL/GenBank/DDBJ databases">
        <title>Hymenobacter polaris sp. nov., isolated from Arctic soil.</title>
        <authorList>
            <person name="Dahal R.H."/>
        </authorList>
    </citation>
    <scope>NUCLEOTIDE SEQUENCE [LARGE SCALE GENOMIC DNA]</scope>
    <source>
        <strain evidence="3 4">RP-2-7</strain>
    </source>
</reference>
<name>A0A7Y0FN19_9BACT</name>
<proteinExistence type="inferred from homology"/>
<dbReference type="Proteomes" id="UP000559626">
    <property type="component" value="Unassembled WGS sequence"/>
</dbReference>
<evidence type="ECO:0000313" key="3">
    <source>
        <dbReference type="EMBL" id="NML66492.1"/>
    </source>
</evidence>
<dbReference type="PANTHER" id="PTHR34477">
    <property type="entry name" value="UPF0213 PROTEIN YHBQ"/>
    <property type="match status" value="1"/>
</dbReference>
<dbReference type="InterPro" id="IPR000305">
    <property type="entry name" value="GIY-YIG_endonuc"/>
</dbReference>
<dbReference type="EMBL" id="JABBGH010000002">
    <property type="protein sequence ID" value="NML66492.1"/>
    <property type="molecule type" value="Genomic_DNA"/>
</dbReference>
<sequence>MHTYYVYILTNQYNTVLYVGVTNNLERRVMEHKAGAQAGFTKQYKLTKLVYFETSPSVQDAIAREKQLKAGSRAKKLALVSELNPIWKDLLADY</sequence>
<protein>
    <submittedName>
        <fullName evidence="3">GIY-YIG nuclease family protein</fullName>
    </submittedName>
</protein>
<organism evidence="3 4">
    <name type="scientific">Hymenobacter polaris</name>
    <dbReference type="NCBI Taxonomy" id="2682546"/>
    <lineage>
        <taxon>Bacteria</taxon>
        <taxon>Pseudomonadati</taxon>
        <taxon>Bacteroidota</taxon>
        <taxon>Cytophagia</taxon>
        <taxon>Cytophagales</taxon>
        <taxon>Hymenobacteraceae</taxon>
        <taxon>Hymenobacter</taxon>
    </lineage>
</organism>
<gene>
    <name evidence="3" type="ORF">HHL22_14885</name>
</gene>
<dbReference type="Pfam" id="PF01541">
    <property type="entry name" value="GIY-YIG"/>
    <property type="match status" value="1"/>
</dbReference>
<dbReference type="RefSeq" id="WP_169532132.1">
    <property type="nucleotide sequence ID" value="NZ_JABBGH010000002.1"/>
</dbReference>
<dbReference type="SUPFAM" id="SSF82771">
    <property type="entry name" value="GIY-YIG endonuclease"/>
    <property type="match status" value="1"/>
</dbReference>
<evidence type="ECO:0000313" key="4">
    <source>
        <dbReference type="Proteomes" id="UP000559626"/>
    </source>
</evidence>
<dbReference type="InterPro" id="IPR050190">
    <property type="entry name" value="UPF0213_domain"/>
</dbReference>
<accession>A0A7Y0FN19</accession>
<dbReference type="Gene3D" id="3.40.1440.10">
    <property type="entry name" value="GIY-YIG endonuclease"/>
    <property type="match status" value="1"/>
</dbReference>
<feature type="domain" description="GIY-YIG" evidence="2">
    <location>
        <begin position="2"/>
        <end position="78"/>
    </location>
</feature>
<comment type="caution">
    <text evidence="3">The sequence shown here is derived from an EMBL/GenBank/DDBJ whole genome shotgun (WGS) entry which is preliminary data.</text>
</comment>
<dbReference type="PANTHER" id="PTHR34477:SF5">
    <property type="entry name" value="BSL5627 PROTEIN"/>
    <property type="match status" value="1"/>
</dbReference>
<dbReference type="AlphaFoldDB" id="A0A7Y0FN19"/>
<keyword evidence="4" id="KW-1185">Reference proteome</keyword>
<dbReference type="CDD" id="cd10448">
    <property type="entry name" value="GIY-YIG_unchar_3"/>
    <property type="match status" value="1"/>
</dbReference>
<dbReference type="PROSITE" id="PS50164">
    <property type="entry name" value="GIY_YIG"/>
    <property type="match status" value="1"/>
</dbReference>
<evidence type="ECO:0000256" key="1">
    <source>
        <dbReference type="ARBA" id="ARBA00007435"/>
    </source>
</evidence>
<comment type="similarity">
    <text evidence="1">Belongs to the UPF0213 family.</text>
</comment>
<dbReference type="InterPro" id="IPR035901">
    <property type="entry name" value="GIY-YIG_endonuc_sf"/>
</dbReference>
<evidence type="ECO:0000259" key="2">
    <source>
        <dbReference type="PROSITE" id="PS50164"/>
    </source>
</evidence>
<dbReference type="SMART" id="SM00465">
    <property type="entry name" value="GIYc"/>
    <property type="match status" value="1"/>
</dbReference>